<evidence type="ECO:0000259" key="1">
    <source>
        <dbReference type="Pfam" id="PF01323"/>
    </source>
</evidence>
<dbReference type="PANTHER" id="PTHR13887">
    <property type="entry name" value="GLUTATHIONE S-TRANSFERASE KAPPA"/>
    <property type="match status" value="1"/>
</dbReference>
<feature type="domain" description="DSBA-like thioredoxin" evidence="1">
    <location>
        <begin position="4"/>
        <end position="202"/>
    </location>
</feature>
<organism evidence="2 3">
    <name type="scientific">Azohydromonas lata</name>
    <dbReference type="NCBI Taxonomy" id="45677"/>
    <lineage>
        <taxon>Bacteria</taxon>
        <taxon>Pseudomonadati</taxon>
        <taxon>Pseudomonadota</taxon>
        <taxon>Betaproteobacteria</taxon>
        <taxon>Burkholderiales</taxon>
        <taxon>Sphaerotilaceae</taxon>
        <taxon>Azohydromonas</taxon>
    </lineage>
</organism>
<dbReference type="Proteomes" id="UP001293718">
    <property type="component" value="Unassembled WGS sequence"/>
</dbReference>
<dbReference type="Gene3D" id="3.40.30.10">
    <property type="entry name" value="Glutaredoxin"/>
    <property type="match status" value="1"/>
</dbReference>
<comment type="caution">
    <text evidence="2">The sequence shown here is derived from an EMBL/GenBank/DDBJ whole genome shotgun (WGS) entry which is preliminary data.</text>
</comment>
<keyword evidence="3" id="KW-1185">Reference proteome</keyword>
<accession>A0ABU5IHK7</accession>
<sequence>MLKIDFVSDIACPWCAVGLYALEQALAQLPDMPVEIHFQPFELNPAMGPEGEDSTEHLCRKYGRTPAQLEETRAHLRERGAAVSFTFGPRTRIWNTFDAHRLLHWAGLEGKQLALKRALLQAYQTDDQNPSDPAVLLEAARKAGLDGARAREVLAQGTYADEVRALQRQWQELGIQSVPSVIVNDRYLIQGAQPPQAFEQALRRIAEQGDAAG</sequence>
<dbReference type="EMBL" id="JAXOJX010000031">
    <property type="protein sequence ID" value="MDZ5458554.1"/>
    <property type="molecule type" value="Genomic_DNA"/>
</dbReference>
<dbReference type="Pfam" id="PF01323">
    <property type="entry name" value="DSBA"/>
    <property type="match status" value="1"/>
</dbReference>
<protein>
    <submittedName>
        <fullName evidence="2">DsbA family oxidoreductase</fullName>
    </submittedName>
</protein>
<evidence type="ECO:0000313" key="2">
    <source>
        <dbReference type="EMBL" id="MDZ5458554.1"/>
    </source>
</evidence>
<evidence type="ECO:0000313" key="3">
    <source>
        <dbReference type="Proteomes" id="UP001293718"/>
    </source>
</evidence>
<dbReference type="SUPFAM" id="SSF52833">
    <property type="entry name" value="Thioredoxin-like"/>
    <property type="match status" value="1"/>
</dbReference>
<proteinExistence type="predicted"/>
<reference evidence="2 3" key="1">
    <citation type="submission" date="2023-11" db="EMBL/GenBank/DDBJ databases">
        <title>Draft genome of Azohydromonas lata strain H1 (DSM1123), a polyhydroxyalkanoate producer.</title>
        <authorList>
            <person name="Traversa D."/>
            <person name="D'Addabbo P."/>
            <person name="Pazzani C."/>
            <person name="Manzari C."/>
            <person name="Chiara M."/>
            <person name="Scrascia M."/>
        </authorList>
    </citation>
    <scope>NUCLEOTIDE SEQUENCE [LARGE SCALE GENOMIC DNA]</scope>
    <source>
        <strain evidence="2 3">H1</strain>
    </source>
</reference>
<dbReference type="InterPro" id="IPR001853">
    <property type="entry name" value="DSBA-like_thioredoxin_dom"/>
</dbReference>
<dbReference type="RefSeq" id="WP_066341298.1">
    <property type="nucleotide sequence ID" value="NZ_JAXOJX010000031.1"/>
</dbReference>
<name>A0ABU5IHK7_9BURK</name>
<dbReference type="CDD" id="cd03024">
    <property type="entry name" value="DsbA_FrnE"/>
    <property type="match status" value="1"/>
</dbReference>
<gene>
    <name evidence="2" type="ORF">SM757_18400</name>
</gene>
<dbReference type="InterPro" id="IPR036249">
    <property type="entry name" value="Thioredoxin-like_sf"/>
</dbReference>
<dbReference type="PANTHER" id="PTHR13887:SF41">
    <property type="entry name" value="THIOREDOXIN SUPERFAMILY PROTEIN"/>
    <property type="match status" value="1"/>
</dbReference>